<dbReference type="Proteomes" id="UP000749646">
    <property type="component" value="Unassembled WGS sequence"/>
</dbReference>
<dbReference type="GO" id="GO:0004659">
    <property type="term" value="F:prenyltransferase activity"/>
    <property type="evidence" value="ECO:0007669"/>
    <property type="project" value="InterPro"/>
</dbReference>
<dbReference type="InterPro" id="IPR000092">
    <property type="entry name" value="Polyprenyl_synt"/>
</dbReference>
<name>A0A9P6IP43_9FUNG</name>
<accession>A0A9P6IP43</accession>
<dbReference type="AlphaFoldDB" id="A0A9P6IP43"/>
<dbReference type="GO" id="GO:0008299">
    <property type="term" value="P:isoprenoid biosynthetic process"/>
    <property type="evidence" value="ECO:0007669"/>
    <property type="project" value="InterPro"/>
</dbReference>
<dbReference type="EMBL" id="JAAAHW010009398">
    <property type="protein sequence ID" value="KAF9941665.1"/>
    <property type="molecule type" value="Genomic_DNA"/>
</dbReference>
<dbReference type="Pfam" id="PF00348">
    <property type="entry name" value="polyprenyl_synt"/>
    <property type="match status" value="1"/>
</dbReference>
<reference evidence="3" key="1">
    <citation type="journal article" date="2020" name="Fungal Divers.">
        <title>Resolving the Mortierellaceae phylogeny through synthesis of multi-gene phylogenetics and phylogenomics.</title>
        <authorList>
            <person name="Vandepol N."/>
            <person name="Liber J."/>
            <person name="Desiro A."/>
            <person name="Na H."/>
            <person name="Kennedy M."/>
            <person name="Barry K."/>
            <person name="Grigoriev I.V."/>
            <person name="Miller A.N."/>
            <person name="O'Donnell K."/>
            <person name="Stajich J.E."/>
            <person name="Bonito G."/>
        </authorList>
    </citation>
    <scope>NUCLEOTIDE SEQUENCE</scope>
    <source>
        <strain evidence="3">MES-2147</strain>
    </source>
</reference>
<dbReference type="InterPro" id="IPR008949">
    <property type="entry name" value="Isoprenoid_synthase_dom_sf"/>
</dbReference>
<dbReference type="OrthoDB" id="6921389at2759"/>
<dbReference type="PROSITE" id="PS00444">
    <property type="entry name" value="POLYPRENYL_SYNTHASE_2"/>
    <property type="match status" value="1"/>
</dbReference>
<dbReference type="SUPFAM" id="SSF48576">
    <property type="entry name" value="Terpenoid synthases"/>
    <property type="match status" value="1"/>
</dbReference>
<dbReference type="PANTHER" id="PTHR12001:SF44">
    <property type="entry name" value="GERANYLGERANYL PYROPHOSPHATE SYNTHASE"/>
    <property type="match status" value="1"/>
</dbReference>
<protein>
    <submittedName>
        <fullName evidence="3">Geranylgeranyl pyrophosphate synthetase</fullName>
    </submittedName>
</protein>
<evidence type="ECO:0000313" key="3">
    <source>
        <dbReference type="EMBL" id="KAF9941665.1"/>
    </source>
</evidence>
<keyword evidence="1" id="KW-0479">Metal-binding</keyword>
<dbReference type="InterPro" id="IPR033749">
    <property type="entry name" value="Polyprenyl_synt_CS"/>
</dbReference>
<evidence type="ECO:0000256" key="2">
    <source>
        <dbReference type="ARBA" id="ARBA00022842"/>
    </source>
</evidence>
<organism evidence="3 4">
    <name type="scientific">Modicella reniformis</name>
    <dbReference type="NCBI Taxonomy" id="1440133"/>
    <lineage>
        <taxon>Eukaryota</taxon>
        <taxon>Fungi</taxon>
        <taxon>Fungi incertae sedis</taxon>
        <taxon>Mucoromycota</taxon>
        <taxon>Mortierellomycotina</taxon>
        <taxon>Mortierellomycetes</taxon>
        <taxon>Mortierellales</taxon>
        <taxon>Mortierellaceae</taxon>
        <taxon>Modicella</taxon>
    </lineage>
</organism>
<evidence type="ECO:0000313" key="4">
    <source>
        <dbReference type="Proteomes" id="UP000749646"/>
    </source>
</evidence>
<dbReference type="Gene3D" id="1.10.600.10">
    <property type="entry name" value="Farnesyl Diphosphate Synthase"/>
    <property type="match status" value="2"/>
</dbReference>
<evidence type="ECO:0000256" key="1">
    <source>
        <dbReference type="ARBA" id="ARBA00022723"/>
    </source>
</evidence>
<dbReference type="GO" id="GO:0046872">
    <property type="term" value="F:metal ion binding"/>
    <property type="evidence" value="ECO:0007669"/>
    <property type="project" value="UniProtKB-KW"/>
</dbReference>
<keyword evidence="4" id="KW-1185">Reference proteome</keyword>
<keyword evidence="2" id="KW-0460">Magnesium</keyword>
<comment type="caution">
    <text evidence="3">The sequence shown here is derived from an EMBL/GenBank/DDBJ whole genome shotgun (WGS) entry which is preliminary data.</text>
</comment>
<sequence>MSIPTVYPTGHDEAALLEPYTYISTRPGKEIRTELIESFNIWLQVPPKELVVITKVVTMLHTSSLLVDDIEDGSGLRQGEPVAHKIFGIPATINCANYVYFMALAELIKIPNPKMLAIFTQTGSLLRLAVKLMQEASHSEVDYVPLVELLGIHLQIRDDYMNLQSSQDSSELSILKQKPTEPELKHHAIKIMKSTNSFAYCRNKLTEYDNLTRQEIQRLGGNARLEMALDRLAIPEESEEGETTTTTGS</sequence>
<dbReference type="PANTHER" id="PTHR12001">
    <property type="entry name" value="GERANYLGERANYL PYROPHOSPHATE SYNTHASE"/>
    <property type="match status" value="1"/>
</dbReference>
<proteinExistence type="predicted"/>
<gene>
    <name evidence="3" type="primary">BTS1_2</name>
    <name evidence="3" type="ORF">BGZ65_002173</name>
</gene>